<keyword evidence="6 10" id="KW-0064">Aspartyl protease</keyword>
<name>A0AAD5U3Z8_9FUNG</name>
<dbReference type="Proteomes" id="UP001211065">
    <property type="component" value="Unassembled WGS sequence"/>
</dbReference>
<gene>
    <name evidence="14" type="primary">PEP2_4</name>
    <name evidence="14" type="ORF">HK099_001094</name>
</gene>
<dbReference type="Pfam" id="PF00026">
    <property type="entry name" value="Asp"/>
    <property type="match status" value="1"/>
</dbReference>
<evidence type="ECO:0000259" key="13">
    <source>
        <dbReference type="PROSITE" id="PS51767"/>
    </source>
</evidence>
<keyword evidence="5" id="KW-0732">Signal</keyword>
<dbReference type="GO" id="GO:0006508">
    <property type="term" value="P:proteolysis"/>
    <property type="evidence" value="ECO:0007669"/>
    <property type="project" value="UniProtKB-KW"/>
</dbReference>
<dbReference type="Gene3D" id="2.40.70.10">
    <property type="entry name" value="Acid Proteases"/>
    <property type="match status" value="2"/>
</dbReference>
<evidence type="ECO:0000256" key="9">
    <source>
        <dbReference type="PIRSR" id="PIRSR601461-2"/>
    </source>
</evidence>
<keyword evidence="9" id="KW-1015">Disulfide bond</keyword>
<evidence type="ECO:0000256" key="8">
    <source>
        <dbReference type="PIRSR" id="PIRSR601461-1"/>
    </source>
</evidence>
<feature type="domain" description="Peptidase A1" evidence="13">
    <location>
        <begin position="328"/>
        <end position="629"/>
    </location>
</feature>
<evidence type="ECO:0000256" key="10">
    <source>
        <dbReference type="RuleBase" id="RU000454"/>
    </source>
</evidence>
<evidence type="ECO:0000256" key="5">
    <source>
        <dbReference type="ARBA" id="ARBA00022729"/>
    </source>
</evidence>
<feature type="active site" evidence="8">
    <location>
        <position position="522"/>
    </location>
</feature>
<comment type="similarity">
    <text evidence="2 10">Belongs to the peptidase A1 family.</text>
</comment>
<evidence type="ECO:0000256" key="6">
    <source>
        <dbReference type="ARBA" id="ARBA00022750"/>
    </source>
</evidence>
<evidence type="ECO:0000256" key="12">
    <source>
        <dbReference type="SAM" id="Phobius"/>
    </source>
</evidence>
<evidence type="ECO:0000256" key="2">
    <source>
        <dbReference type="ARBA" id="ARBA00007447"/>
    </source>
</evidence>
<dbReference type="InterPro" id="IPR033121">
    <property type="entry name" value="PEPTIDASE_A1"/>
</dbReference>
<sequence>MDATTFYNKVNRNEIFEKEFKDDIESLNNEDLIDLNYILTKEVSVLKNNVAGDLPVTQELADTLKNVYDFSLFKSDKSSPQKVSIKHIRKAVDYSFQYEYTDKEENLRNEQFQSCVIDVQTIRNFITQSWNKQWSHKVEEGCLLNSAEANNYKMCMDNKILKKTKNSRRKRLIEKKIGLGILKFKKNKKKYKFNLKLIEQLNSQQRKNDHYEIDTSEHVLTKKKRKNPKQRKKEKEEEQLKRTRVLLNFSIMFLKTQCFLLIVALFTCISTNNDFIKVSVDRNPNNRQATTIHANNFGLNLLQSFNKETALDFPNSTISLSNFQDVLYTTLVEIGTPPQKIRVVLDTGSSDLWVTSFRCKDCVSASSYDSEQSSTFVANGTTFSVFYGTGNCSGVVSEDVLKLGNFNIGMLEFGETTEESPEFARAPIDGILGLGFKAVSELHTKTPLEIMREKKLLKKNLFGVYLSADKNEITFGGNDPNHYISEINYVPLFNNNIWAVRFSFKVNGVTERDIYGTTALIDTGTSFIAVPTQDLLFISRLLNGKYDAESGIYFVECMSVPDLPKFSFTFGGVDYVFESSHYISKKDGFCFSNFVDNGFRETPLWIVGDAFLRVYYTSFDMDNFQIGFAKSRSSFDESGKVISSPVNKSTRSLDLNVFLTILLSILVLYFQS</sequence>
<comment type="caution">
    <text evidence="14">The sequence shown here is derived from an EMBL/GenBank/DDBJ whole genome shotgun (WGS) entry which is preliminary data.</text>
</comment>
<dbReference type="InterPro" id="IPR021109">
    <property type="entry name" value="Peptidase_aspartic_dom_sf"/>
</dbReference>
<dbReference type="PROSITE" id="PS51767">
    <property type="entry name" value="PEPTIDASE_A1"/>
    <property type="match status" value="1"/>
</dbReference>
<keyword evidence="4 10" id="KW-0645">Protease</keyword>
<dbReference type="InterPro" id="IPR001461">
    <property type="entry name" value="Aspartic_peptidase_A1"/>
</dbReference>
<keyword evidence="12" id="KW-0472">Membrane</keyword>
<dbReference type="PANTHER" id="PTHR47966:SF51">
    <property type="entry name" value="BETA-SITE APP-CLEAVING ENZYME, ISOFORM A-RELATED"/>
    <property type="match status" value="1"/>
</dbReference>
<evidence type="ECO:0000256" key="4">
    <source>
        <dbReference type="ARBA" id="ARBA00022670"/>
    </source>
</evidence>
<evidence type="ECO:0000256" key="7">
    <source>
        <dbReference type="ARBA" id="ARBA00022801"/>
    </source>
</evidence>
<evidence type="ECO:0000313" key="14">
    <source>
        <dbReference type="EMBL" id="KAJ3223449.1"/>
    </source>
</evidence>
<dbReference type="FunFam" id="2.40.70.10:FF:000115">
    <property type="entry name" value="Lysosomal aspartic protease"/>
    <property type="match status" value="1"/>
</dbReference>
<dbReference type="PANTHER" id="PTHR47966">
    <property type="entry name" value="BETA-SITE APP-CLEAVING ENZYME, ISOFORM A-RELATED"/>
    <property type="match status" value="1"/>
</dbReference>
<organism evidence="14 15">
    <name type="scientific">Clydaea vesicula</name>
    <dbReference type="NCBI Taxonomy" id="447962"/>
    <lineage>
        <taxon>Eukaryota</taxon>
        <taxon>Fungi</taxon>
        <taxon>Fungi incertae sedis</taxon>
        <taxon>Chytridiomycota</taxon>
        <taxon>Chytridiomycota incertae sedis</taxon>
        <taxon>Chytridiomycetes</taxon>
        <taxon>Lobulomycetales</taxon>
        <taxon>Lobulomycetaceae</taxon>
        <taxon>Clydaea</taxon>
    </lineage>
</organism>
<evidence type="ECO:0000256" key="3">
    <source>
        <dbReference type="ARBA" id="ARBA00013205"/>
    </source>
</evidence>
<dbReference type="InterPro" id="IPR001969">
    <property type="entry name" value="Aspartic_peptidase_AS"/>
</dbReference>
<evidence type="ECO:0000256" key="11">
    <source>
        <dbReference type="SAM" id="MobiDB-lite"/>
    </source>
</evidence>
<reference evidence="14" key="1">
    <citation type="submission" date="2020-05" db="EMBL/GenBank/DDBJ databases">
        <title>Phylogenomic resolution of chytrid fungi.</title>
        <authorList>
            <person name="Stajich J.E."/>
            <person name="Amses K."/>
            <person name="Simmons R."/>
            <person name="Seto K."/>
            <person name="Myers J."/>
            <person name="Bonds A."/>
            <person name="Quandt C.A."/>
            <person name="Barry K."/>
            <person name="Liu P."/>
            <person name="Grigoriev I."/>
            <person name="Longcore J.E."/>
            <person name="James T.Y."/>
        </authorList>
    </citation>
    <scope>NUCLEOTIDE SEQUENCE</scope>
    <source>
        <strain evidence="14">JEL0476</strain>
    </source>
</reference>
<dbReference type="EC" id="3.4.23.21" evidence="3"/>
<feature type="transmembrane region" description="Helical" evidence="12">
    <location>
        <begin position="245"/>
        <end position="266"/>
    </location>
</feature>
<keyword evidence="12" id="KW-1133">Transmembrane helix</keyword>
<feature type="region of interest" description="Disordered" evidence="11">
    <location>
        <begin position="212"/>
        <end position="237"/>
    </location>
</feature>
<evidence type="ECO:0000313" key="15">
    <source>
        <dbReference type="Proteomes" id="UP001211065"/>
    </source>
</evidence>
<dbReference type="PROSITE" id="PS00141">
    <property type="entry name" value="ASP_PROTEASE"/>
    <property type="match status" value="2"/>
</dbReference>
<dbReference type="EMBL" id="JADGJW010000129">
    <property type="protein sequence ID" value="KAJ3223449.1"/>
    <property type="molecule type" value="Genomic_DNA"/>
</dbReference>
<dbReference type="GO" id="GO:0004190">
    <property type="term" value="F:aspartic-type endopeptidase activity"/>
    <property type="evidence" value="ECO:0007669"/>
    <property type="project" value="UniProtKB-KW"/>
</dbReference>
<keyword evidence="7 10" id="KW-0378">Hydrolase</keyword>
<dbReference type="AlphaFoldDB" id="A0AAD5U3Z8"/>
<accession>A0AAD5U3Z8</accession>
<comment type="catalytic activity">
    <reaction evidence="1">
        <text>Hydrolysis of proteins with broad specificity similar to that of pepsin A, preferring hydrophobic residues at P1 and P1'. Clots milk and activates trypsinogen. Does not cleave 4-Gln-|-His-5, but does cleave 10-His-|-Leu-11 and 12-Val-|-Glu-13 in B chain of insulin.</text>
        <dbReference type="EC" id="3.4.23.21"/>
    </reaction>
</comment>
<dbReference type="PRINTS" id="PR00792">
    <property type="entry name" value="PEPSIN"/>
</dbReference>
<evidence type="ECO:0000256" key="1">
    <source>
        <dbReference type="ARBA" id="ARBA00001130"/>
    </source>
</evidence>
<dbReference type="SUPFAM" id="SSF50630">
    <property type="entry name" value="Acid proteases"/>
    <property type="match status" value="1"/>
</dbReference>
<keyword evidence="12" id="KW-0812">Transmembrane</keyword>
<feature type="active site" evidence="8">
    <location>
        <position position="346"/>
    </location>
</feature>
<feature type="compositionally biased region" description="Basic residues" evidence="11">
    <location>
        <begin position="221"/>
        <end position="232"/>
    </location>
</feature>
<keyword evidence="15" id="KW-1185">Reference proteome</keyword>
<proteinExistence type="inferred from homology"/>
<protein>
    <recommendedName>
        <fullName evidence="3">rhizopuspepsin</fullName>
        <ecNumber evidence="3">3.4.23.21</ecNumber>
    </recommendedName>
</protein>
<feature type="disulfide bond" evidence="9">
    <location>
        <begin position="557"/>
        <end position="590"/>
    </location>
</feature>